<sequence length="141" mass="14950">MGLNDPCRVTLGFFVGLGYIKRCSLLPHTSQRGAFYTSCVRVVEVMTQGKMIHVLLLVGLFCYSAGQSTPASTTWPTTATASTNVSPTPETGLPIVVALRVVIQSHEALNATTVQTSLGKIASLLSLGSDVQISVRSIQLV</sequence>
<dbReference type="EMBL" id="JADWDJ010000001">
    <property type="protein sequence ID" value="KAG5286663.1"/>
    <property type="molecule type" value="Genomic_DNA"/>
</dbReference>
<protein>
    <submittedName>
        <fullName evidence="1">Uncharacterized protein</fullName>
    </submittedName>
</protein>
<comment type="caution">
    <text evidence="1">The sequence shown here is derived from an EMBL/GenBank/DDBJ whole genome shotgun (WGS) entry which is preliminary data.</text>
</comment>
<evidence type="ECO:0000313" key="1">
    <source>
        <dbReference type="EMBL" id="KAG5286663.1"/>
    </source>
</evidence>
<reference evidence="1 2" key="1">
    <citation type="submission" date="2020-10" db="EMBL/GenBank/DDBJ databases">
        <title>Chromosome-scale genome assembly of the Allis shad, Alosa alosa.</title>
        <authorList>
            <person name="Margot Z."/>
            <person name="Christophe K."/>
            <person name="Cabau C."/>
            <person name="Louis A."/>
            <person name="Berthelot C."/>
            <person name="Parey E."/>
            <person name="Roest Crollius H."/>
            <person name="Montfort J."/>
            <person name="Robinson-Rechavi M."/>
            <person name="Bucao C."/>
            <person name="Bouchez O."/>
            <person name="Gislard M."/>
            <person name="Lluch J."/>
            <person name="Milhes M."/>
            <person name="Lampietro C."/>
            <person name="Lopez Roques C."/>
            <person name="Donnadieu C."/>
            <person name="Braasch I."/>
            <person name="Desvignes T."/>
            <person name="Postlethwait J."/>
            <person name="Bobe J."/>
            <person name="Guiguen Y."/>
        </authorList>
    </citation>
    <scope>NUCLEOTIDE SEQUENCE [LARGE SCALE GENOMIC DNA]</scope>
    <source>
        <strain evidence="1">M-15738</strain>
        <tissue evidence="1">Blood</tissue>
    </source>
</reference>
<dbReference type="AlphaFoldDB" id="A0AAV6HHI4"/>
<proteinExistence type="predicted"/>
<organism evidence="1 2">
    <name type="scientific">Alosa alosa</name>
    <name type="common">allis shad</name>
    <dbReference type="NCBI Taxonomy" id="278164"/>
    <lineage>
        <taxon>Eukaryota</taxon>
        <taxon>Metazoa</taxon>
        <taxon>Chordata</taxon>
        <taxon>Craniata</taxon>
        <taxon>Vertebrata</taxon>
        <taxon>Euteleostomi</taxon>
        <taxon>Actinopterygii</taxon>
        <taxon>Neopterygii</taxon>
        <taxon>Teleostei</taxon>
        <taxon>Clupei</taxon>
        <taxon>Clupeiformes</taxon>
        <taxon>Clupeoidei</taxon>
        <taxon>Clupeidae</taxon>
        <taxon>Alosa</taxon>
    </lineage>
</organism>
<accession>A0AAV6HHI4</accession>
<gene>
    <name evidence="1" type="ORF">AALO_G00017410</name>
</gene>
<dbReference type="Proteomes" id="UP000823561">
    <property type="component" value="Chromosome 1"/>
</dbReference>
<keyword evidence="2" id="KW-1185">Reference proteome</keyword>
<name>A0AAV6HHI4_9TELE</name>
<evidence type="ECO:0000313" key="2">
    <source>
        <dbReference type="Proteomes" id="UP000823561"/>
    </source>
</evidence>